<dbReference type="FunFam" id="1.10.238.10:FF:000178">
    <property type="entry name" value="Calmodulin-2 A"/>
    <property type="match status" value="2"/>
</dbReference>
<dbReference type="InterPro" id="IPR018247">
    <property type="entry name" value="EF_Hand_1_Ca_BS"/>
</dbReference>
<feature type="domain" description="EF-hand" evidence="9">
    <location>
        <begin position="201"/>
        <end position="236"/>
    </location>
</feature>
<evidence type="ECO:0000256" key="2">
    <source>
        <dbReference type="ARBA" id="ARBA00022837"/>
    </source>
</evidence>
<evidence type="ECO:0000256" key="8">
    <source>
        <dbReference type="SAM" id="MobiDB-lite"/>
    </source>
</evidence>
<dbReference type="FunFam" id="1.10.238.10:FF:000003">
    <property type="entry name" value="Calmodulin A"/>
    <property type="match status" value="1"/>
</dbReference>
<keyword evidence="3" id="KW-0518">Myosin</keyword>
<dbReference type="InterPro" id="IPR002048">
    <property type="entry name" value="EF_hand_dom"/>
</dbReference>
<dbReference type="PANTHER" id="PTHR23048:SF0">
    <property type="entry name" value="CALMODULIN LIKE 3"/>
    <property type="match status" value="1"/>
</dbReference>
<feature type="domain" description="EF-hand" evidence="9">
    <location>
        <begin position="369"/>
        <end position="404"/>
    </location>
</feature>
<evidence type="ECO:0000256" key="5">
    <source>
        <dbReference type="ARBA" id="ARBA00023179"/>
    </source>
</evidence>
<dbReference type="Pfam" id="PF13499">
    <property type="entry name" value="EF-hand_7"/>
    <property type="match status" value="5"/>
</dbReference>
<dbReference type="SMART" id="SM00054">
    <property type="entry name" value="EFh"/>
    <property type="match status" value="12"/>
</dbReference>
<dbReference type="SUPFAM" id="SSF47473">
    <property type="entry name" value="EF-hand"/>
    <property type="match status" value="4"/>
</dbReference>
<keyword evidence="10" id="KW-1185">Reference proteome</keyword>
<evidence type="ECO:0000259" key="9">
    <source>
        <dbReference type="PROSITE" id="PS50222"/>
    </source>
</evidence>
<feature type="domain" description="EF-hand" evidence="9">
    <location>
        <begin position="43"/>
        <end position="78"/>
    </location>
</feature>
<keyword evidence="2" id="KW-0106">Calcium</keyword>
<dbReference type="PROSITE" id="PS00018">
    <property type="entry name" value="EF_HAND_1"/>
    <property type="match status" value="9"/>
</dbReference>
<feature type="domain" description="EF-hand" evidence="9">
    <location>
        <begin position="7"/>
        <end position="42"/>
    </location>
</feature>
<evidence type="ECO:0000256" key="1">
    <source>
        <dbReference type="ARBA" id="ARBA00022737"/>
    </source>
</evidence>
<evidence type="ECO:0000256" key="6">
    <source>
        <dbReference type="ARBA" id="ARBA00049593"/>
    </source>
</evidence>
<dbReference type="GeneID" id="111129679"/>
<feature type="domain" description="EF-hand" evidence="9">
    <location>
        <begin position="81"/>
        <end position="116"/>
    </location>
</feature>
<protein>
    <recommendedName>
        <fullName evidence="7">Sulfhydryl light chain</fullName>
    </recommendedName>
</protein>
<evidence type="ECO:0000313" key="11">
    <source>
        <dbReference type="RefSeq" id="XP_022331850.1"/>
    </source>
</evidence>
<keyword evidence="4" id="KW-0505">Motor protein</keyword>
<feature type="domain" description="EF-hand" evidence="9">
    <location>
        <begin position="443"/>
        <end position="478"/>
    </location>
</feature>
<keyword evidence="5" id="KW-0514">Muscle protein</keyword>
<feature type="domain" description="EF-hand" evidence="9">
    <location>
        <begin position="313"/>
        <end position="348"/>
    </location>
</feature>
<feature type="domain" description="EF-hand" evidence="9">
    <location>
        <begin position="237"/>
        <end position="272"/>
    </location>
</feature>
<name>A0A8B8DVD8_CRAVI</name>
<dbReference type="AlphaFoldDB" id="A0A8B8DVD8"/>
<dbReference type="PANTHER" id="PTHR23048">
    <property type="entry name" value="MYOSIN LIGHT CHAIN 1, 3"/>
    <property type="match status" value="1"/>
</dbReference>
<evidence type="ECO:0000256" key="7">
    <source>
        <dbReference type="ARBA" id="ARBA00078496"/>
    </source>
</evidence>
<keyword evidence="1" id="KW-0677">Repeat</keyword>
<feature type="region of interest" description="Disordered" evidence="8">
    <location>
        <begin position="160"/>
        <end position="185"/>
    </location>
</feature>
<organism evidence="10 11">
    <name type="scientific">Crassostrea virginica</name>
    <name type="common">Eastern oyster</name>
    <dbReference type="NCBI Taxonomy" id="6565"/>
    <lineage>
        <taxon>Eukaryota</taxon>
        <taxon>Metazoa</taxon>
        <taxon>Spiralia</taxon>
        <taxon>Lophotrochozoa</taxon>
        <taxon>Mollusca</taxon>
        <taxon>Bivalvia</taxon>
        <taxon>Autobranchia</taxon>
        <taxon>Pteriomorphia</taxon>
        <taxon>Ostreida</taxon>
        <taxon>Ostreoidea</taxon>
        <taxon>Ostreidae</taxon>
        <taxon>Crassostrea</taxon>
    </lineage>
</organism>
<dbReference type="GO" id="GO:0016460">
    <property type="term" value="C:myosin II complex"/>
    <property type="evidence" value="ECO:0007669"/>
    <property type="project" value="TreeGrafter"/>
</dbReference>
<accession>A0A8B8DVD8</accession>
<dbReference type="GO" id="GO:0005509">
    <property type="term" value="F:calcium ion binding"/>
    <property type="evidence" value="ECO:0007669"/>
    <property type="project" value="InterPro"/>
</dbReference>
<evidence type="ECO:0000256" key="3">
    <source>
        <dbReference type="ARBA" id="ARBA00023123"/>
    </source>
</evidence>
<gene>
    <name evidence="11" type="primary">LOC111129679</name>
</gene>
<dbReference type="InterPro" id="IPR011992">
    <property type="entry name" value="EF-hand-dom_pair"/>
</dbReference>
<feature type="domain" description="EF-hand" evidence="9">
    <location>
        <begin position="405"/>
        <end position="440"/>
    </location>
</feature>
<dbReference type="Gene3D" id="1.10.238.10">
    <property type="entry name" value="EF-hand"/>
    <property type="match status" value="7"/>
</dbReference>
<dbReference type="CDD" id="cd00051">
    <property type="entry name" value="EFh"/>
    <property type="match status" value="3"/>
</dbReference>
<evidence type="ECO:0000256" key="4">
    <source>
        <dbReference type="ARBA" id="ARBA00023175"/>
    </source>
</evidence>
<reference evidence="11" key="1">
    <citation type="submission" date="2025-08" db="UniProtKB">
        <authorList>
            <consortium name="RefSeq"/>
        </authorList>
    </citation>
    <scope>IDENTIFICATION</scope>
    <source>
        <tissue evidence="11">Whole sample</tissue>
    </source>
</reference>
<dbReference type="Proteomes" id="UP000694844">
    <property type="component" value="Chromosome 4"/>
</dbReference>
<evidence type="ECO:0000313" key="10">
    <source>
        <dbReference type="Proteomes" id="UP000694844"/>
    </source>
</evidence>
<dbReference type="OrthoDB" id="6125382at2759"/>
<proteinExistence type="predicted"/>
<dbReference type="FunFam" id="1.10.238.10:FF:000001">
    <property type="entry name" value="Calmodulin 1"/>
    <property type="match status" value="1"/>
</dbReference>
<feature type="domain" description="EF-hand" evidence="9">
    <location>
        <begin position="117"/>
        <end position="152"/>
    </location>
</feature>
<dbReference type="KEGG" id="cvn:111129679"/>
<dbReference type="RefSeq" id="XP_022331850.1">
    <property type="nucleotide sequence ID" value="XM_022476142.1"/>
</dbReference>
<dbReference type="InterPro" id="IPR050230">
    <property type="entry name" value="CALM/Myosin/TropC-like"/>
</dbReference>
<dbReference type="PROSITE" id="PS50222">
    <property type="entry name" value="EF_HAND_2"/>
    <property type="match status" value="12"/>
</dbReference>
<comment type="function">
    <text evidence="6">In molluscan muscle, calcium regulation is associated with myosin rather than with actin. Muscle myosin contains two types of light chains: the catalytic light chain, essential for ATPase activity, and the regulatory light chain, a calcium-binding protein responsible for Ca(2+) dependent binding and Ca(2+) dependent Mg-ATPase activity.</text>
</comment>
<sequence>MGDLTESQREDIKSAFTLFDKDNSGFIDAAELKTVLQTLKQNPTDKEVDDMIAELDKNGNKKIEYDEFEKFMANKFKKPDDVEEEMRASFKIFDKDGNGTIDAAELRQAMKSLGETMTDEEVDEMIKVADVDSDGKVNYQEFVKIMIVATASVCSQTPVGQHGKSWRGGNLNPHPNPSHPQAGDLAKPEFAMGNINKLTEEKKKEFQEAFEMFDNDKSGYINTRELLTVMRAFKQDPTQAEVQELMKKLDTNENGKIEYEEFEKYLVDHYKSPQESQDTMMEAFKLFDKDGTGEITFEAFLDYAPSRFRTEDEEMSMVREAFRVFDKDGSGYITLDEAKDILQRGENSISDEDLEDFFNQSDLDKDGRINYEEIRDAFEACDHDGDGTVDAGELKRVMRACGQNASTAQLQDIINDVDHNGNGSLEFSEFVNLMKDIYKDPNQFEEEIKEAFRRYDKDGNGVISQSEFKHLISSFDDNISDEDVQDLISRIDIDKDGNISYDAFAKLLCGK</sequence>
<dbReference type="Pfam" id="PF00036">
    <property type="entry name" value="EF-hand_1"/>
    <property type="match status" value="1"/>
</dbReference>
<feature type="domain" description="EF-hand" evidence="9">
    <location>
        <begin position="275"/>
        <end position="310"/>
    </location>
</feature>
<feature type="domain" description="EF-hand" evidence="9">
    <location>
        <begin position="479"/>
        <end position="511"/>
    </location>
</feature>